<dbReference type="Proteomes" id="UP000435059">
    <property type="component" value="Unassembled WGS sequence"/>
</dbReference>
<accession>A0A1Y4V6N8</accession>
<feature type="transmembrane region" description="Helical" evidence="1">
    <location>
        <begin position="36"/>
        <end position="57"/>
    </location>
</feature>
<gene>
    <name evidence="4" type="ORF">DW027_01535</name>
    <name evidence="3" type="ORF">DXD03_23875</name>
    <name evidence="2" type="ORF">GA574_25500</name>
</gene>
<dbReference type="RefSeq" id="WP_087323068.1">
    <property type="nucleotide sequence ID" value="NZ_CP103094.1"/>
</dbReference>
<dbReference type="EMBL" id="QSQU01000077">
    <property type="protein sequence ID" value="RGK54560.1"/>
    <property type="molecule type" value="Genomic_DNA"/>
</dbReference>
<proteinExistence type="predicted"/>
<sequence>MPQLILYLLLGIFFVLNALAKCLVKVTQSSNSYIRNGLHVLMGLVIIFSIFYAWYTYQRRDIISFDKLKAEITIEKCQNFIDKYPHSEKISEVRDWINKQYENELRAANDSLSLSLFIDKYSSNYRFKEEYKHPYLNKAIKQLDEEKKRLEYERNEQIRREQVVWNSEDRAWQTASERGMLVMFQRYLNLYPNGVHRSEAMKKIIDLEVADVFRSGNYGQLPSMDKIGYGKSAYTTVTVKNDTQYTLTLLYSGTESKRIVISSYDSQGVQLKSGSYRIVASVDASRVRNFAGKEDLTGGIYSVNYYISTSRY</sequence>
<dbReference type="AlphaFoldDB" id="A0A1Y4V6N8"/>
<dbReference type="Proteomes" id="UP000261210">
    <property type="component" value="Unassembled WGS sequence"/>
</dbReference>
<reference evidence="5 6" key="1">
    <citation type="submission" date="2018-08" db="EMBL/GenBank/DDBJ databases">
        <title>A genome reference for cultivated species of the human gut microbiota.</title>
        <authorList>
            <person name="Zou Y."/>
            <person name="Xue W."/>
            <person name="Luo G."/>
        </authorList>
    </citation>
    <scope>NUCLEOTIDE SEQUENCE [LARGE SCALE GENOMIC DNA]</scope>
    <source>
        <strain evidence="4 6">AF38-2</strain>
        <strain evidence="3 5">TF10-34</strain>
    </source>
</reference>
<organism evidence="4 6">
    <name type="scientific">Bacteroides xylanisolvens</name>
    <dbReference type="NCBI Taxonomy" id="371601"/>
    <lineage>
        <taxon>Bacteria</taxon>
        <taxon>Pseudomonadati</taxon>
        <taxon>Bacteroidota</taxon>
        <taxon>Bacteroidia</taxon>
        <taxon>Bacteroidales</taxon>
        <taxon>Bacteroidaceae</taxon>
        <taxon>Bacteroides</taxon>
    </lineage>
</organism>
<evidence type="ECO:0000313" key="7">
    <source>
        <dbReference type="Proteomes" id="UP000435059"/>
    </source>
</evidence>
<evidence type="ECO:0000313" key="4">
    <source>
        <dbReference type="EMBL" id="RHL41197.1"/>
    </source>
</evidence>
<evidence type="ECO:0000313" key="5">
    <source>
        <dbReference type="Proteomes" id="UP000261210"/>
    </source>
</evidence>
<reference evidence="2 7" key="2">
    <citation type="journal article" date="2019" name="Nat. Med.">
        <title>A library of human gut bacterial isolates paired with longitudinal multiomics data enables mechanistic microbiome research.</title>
        <authorList>
            <person name="Poyet M."/>
            <person name="Groussin M."/>
            <person name="Gibbons S.M."/>
            <person name="Avila-Pacheco J."/>
            <person name="Jiang X."/>
            <person name="Kearney S.M."/>
            <person name="Perrotta A.R."/>
            <person name="Berdy B."/>
            <person name="Zhao S."/>
            <person name="Lieberman T.D."/>
            <person name="Swanson P.K."/>
            <person name="Smith M."/>
            <person name="Roesemann S."/>
            <person name="Alexander J.E."/>
            <person name="Rich S.A."/>
            <person name="Livny J."/>
            <person name="Vlamakis H."/>
            <person name="Clish C."/>
            <person name="Bullock K."/>
            <person name="Deik A."/>
            <person name="Scott J."/>
            <person name="Pierce K.A."/>
            <person name="Xavier R.J."/>
            <person name="Alm E.J."/>
        </authorList>
    </citation>
    <scope>NUCLEOTIDE SEQUENCE [LARGE SCALE GENOMIC DNA]</scope>
    <source>
        <strain evidence="2 7">BIOML-A74</strain>
    </source>
</reference>
<evidence type="ECO:0000313" key="3">
    <source>
        <dbReference type="EMBL" id="RGK54560.1"/>
    </source>
</evidence>
<dbReference type="EMBL" id="QROO01000002">
    <property type="protein sequence ID" value="RHL41197.1"/>
    <property type="molecule type" value="Genomic_DNA"/>
</dbReference>
<evidence type="ECO:0000313" key="2">
    <source>
        <dbReference type="EMBL" id="KAB6080845.1"/>
    </source>
</evidence>
<keyword evidence="1" id="KW-0812">Transmembrane</keyword>
<keyword evidence="1" id="KW-0472">Membrane</keyword>
<keyword evidence="7" id="KW-1185">Reference proteome</keyword>
<name>A0A1Y4V6N8_9BACE</name>
<evidence type="ECO:0000313" key="6">
    <source>
        <dbReference type="Proteomes" id="UP000284495"/>
    </source>
</evidence>
<dbReference type="Proteomes" id="UP000284495">
    <property type="component" value="Unassembled WGS sequence"/>
</dbReference>
<keyword evidence="1" id="KW-1133">Transmembrane helix</keyword>
<comment type="caution">
    <text evidence="4">The sequence shown here is derived from an EMBL/GenBank/DDBJ whole genome shotgun (WGS) entry which is preliminary data.</text>
</comment>
<evidence type="ECO:0000256" key="1">
    <source>
        <dbReference type="SAM" id="Phobius"/>
    </source>
</evidence>
<protein>
    <submittedName>
        <fullName evidence="4">Uncharacterized protein</fullName>
    </submittedName>
</protein>
<dbReference type="EMBL" id="WDES01000067">
    <property type="protein sequence ID" value="KAB6080845.1"/>
    <property type="molecule type" value="Genomic_DNA"/>
</dbReference>